<name>A0A1Y5T6K6_9RHOB</name>
<organism evidence="1 2">
    <name type="scientific">Palleronia marisminoris</name>
    <dbReference type="NCBI Taxonomy" id="315423"/>
    <lineage>
        <taxon>Bacteria</taxon>
        <taxon>Pseudomonadati</taxon>
        <taxon>Pseudomonadota</taxon>
        <taxon>Alphaproteobacteria</taxon>
        <taxon>Rhodobacterales</taxon>
        <taxon>Roseobacteraceae</taxon>
        <taxon>Palleronia</taxon>
    </lineage>
</organism>
<dbReference type="STRING" id="315423.SAMN04488020_10819"/>
<reference evidence="1 2" key="1">
    <citation type="submission" date="2017-03" db="EMBL/GenBank/DDBJ databases">
        <authorList>
            <person name="Afonso C.L."/>
            <person name="Miller P.J."/>
            <person name="Scott M.A."/>
            <person name="Spackman E."/>
            <person name="Goraichik I."/>
            <person name="Dimitrov K.M."/>
            <person name="Suarez D.L."/>
            <person name="Swayne D.E."/>
        </authorList>
    </citation>
    <scope>NUCLEOTIDE SEQUENCE [LARGE SCALE GENOMIC DNA]</scope>
    <source>
        <strain evidence="1 2">CECT 7066</strain>
    </source>
</reference>
<gene>
    <name evidence="1" type="ORF">PAM7066_02727</name>
</gene>
<accession>A0A1Y5T6K6</accession>
<evidence type="ECO:0000313" key="2">
    <source>
        <dbReference type="Proteomes" id="UP000193870"/>
    </source>
</evidence>
<evidence type="ECO:0000313" key="1">
    <source>
        <dbReference type="EMBL" id="SLN57009.1"/>
    </source>
</evidence>
<dbReference type="RefSeq" id="WP_085854740.1">
    <property type="nucleotide sequence ID" value="NZ_FOPF01000008.1"/>
</dbReference>
<dbReference type="AlphaFoldDB" id="A0A1Y5T6K6"/>
<protein>
    <submittedName>
        <fullName evidence="1">HlyD family secretion protein</fullName>
    </submittedName>
</protein>
<sequence>MQQRDMVEAGDPLIRLDTTQLQSRMISPRSQHGELLAQQSRLTADRDRADDLTFDPDLLEWAEPDLELAELIED</sequence>
<dbReference type="Proteomes" id="UP000193870">
    <property type="component" value="Unassembled WGS sequence"/>
</dbReference>
<dbReference type="EMBL" id="FWFV01000008">
    <property type="protein sequence ID" value="SLN57009.1"/>
    <property type="molecule type" value="Genomic_DNA"/>
</dbReference>
<proteinExistence type="predicted"/>
<keyword evidence="2" id="KW-1185">Reference proteome</keyword>